<dbReference type="AlphaFoldDB" id="A0A643FKI8"/>
<reference evidence="11 12" key="1">
    <citation type="submission" date="2020-10" db="EMBL/GenBank/DDBJ databases">
        <title>Complete genome sequence of Cupriavidus basilensis CCUG 49340T.</title>
        <authorList>
            <person name="Salva-Serra F."/>
            <person name="Donoso R.A."/>
            <person name="Cho K.H."/>
            <person name="Yoo J.A."/>
            <person name="Lee K."/>
            <person name="Yoon S.-H."/>
            <person name="Perez-Pantoja D."/>
            <person name="Moore E.R.B."/>
        </authorList>
    </citation>
    <scope>NUCLEOTIDE SEQUENCE [LARGE SCALE GENOMIC DNA]</scope>
    <source>
        <strain evidence="12">CCUG 49340</strain>
        <plasmid evidence="11 12">pRK1-2</plasmid>
    </source>
</reference>
<dbReference type="GeneID" id="98406735"/>
<keyword evidence="7" id="KW-0560">Oxidoreductase</keyword>
<evidence type="ECO:0000256" key="4">
    <source>
        <dbReference type="ARBA" id="ARBA00022490"/>
    </source>
</evidence>
<accession>A0A643FKI8</accession>
<sequence>MKKTVIIGSGMAGYSVAREIRRLDVEHVITFVTDEGGGYYYKPAISNALRMRKTAATLVLKEVSRLSTELSAEFVLGEAENVDIANKTVVLKDATDLEYDNLVLATGSRPRKIALAAPENHVFDVNSLAQYGRLREHLQEGMRIAVIGSGMIGCEIAEDLIQHGVKPLVITPDAYPLQRMLPIEIGTCLQRILYEAGVEWYCGMKSMEVSADSTGYAISVDELAPVKADAFLVAAGQVPRAELAKAAGIRTSVGIVVDECGLTSEPNIYALGDCAEYKSGWLPYIAPISFASKAVALSITGEATKMAFPPMPVKLKTHLYPISLLPPASLEDVTAELEATEGGQKLIYKDKYGSICGFVLAGDVAREADAIAKTITVAI</sequence>
<evidence type="ECO:0000256" key="5">
    <source>
        <dbReference type="ARBA" id="ARBA00022630"/>
    </source>
</evidence>
<protein>
    <submittedName>
        <fullName evidence="11">FAD-dependent oxidoreductase</fullName>
    </submittedName>
</protein>
<evidence type="ECO:0000256" key="3">
    <source>
        <dbReference type="ARBA" id="ARBA00006442"/>
    </source>
</evidence>
<keyword evidence="6" id="KW-0274">FAD</keyword>
<dbReference type="Gene3D" id="3.50.50.60">
    <property type="entry name" value="FAD/NAD(P)-binding domain"/>
    <property type="match status" value="2"/>
</dbReference>
<evidence type="ECO:0000313" key="11">
    <source>
        <dbReference type="EMBL" id="QOT82054.1"/>
    </source>
</evidence>
<comment type="similarity">
    <text evidence="3">Belongs to the FAD-dependent oxidoreductase family.</text>
</comment>
<dbReference type="Gene3D" id="3.30.390.120">
    <property type="match status" value="1"/>
</dbReference>
<evidence type="ECO:0000259" key="9">
    <source>
        <dbReference type="Pfam" id="PF07992"/>
    </source>
</evidence>
<dbReference type="InterPro" id="IPR050260">
    <property type="entry name" value="FAD-bd_OxRdtase"/>
</dbReference>
<dbReference type="PANTHER" id="PTHR43429:SF3">
    <property type="entry name" value="NITRITE REDUCTASE [NAD(P)H]"/>
    <property type="match status" value="1"/>
</dbReference>
<evidence type="ECO:0000256" key="8">
    <source>
        <dbReference type="ARBA" id="ARBA00023027"/>
    </source>
</evidence>
<evidence type="ECO:0000256" key="1">
    <source>
        <dbReference type="ARBA" id="ARBA00001974"/>
    </source>
</evidence>
<dbReference type="EMBL" id="CP062806">
    <property type="protein sequence ID" value="QOT82054.1"/>
    <property type="molecule type" value="Genomic_DNA"/>
</dbReference>
<evidence type="ECO:0000256" key="7">
    <source>
        <dbReference type="ARBA" id="ARBA00023002"/>
    </source>
</evidence>
<keyword evidence="5" id="KW-0285">Flavoprotein</keyword>
<dbReference type="Pfam" id="PF07992">
    <property type="entry name" value="Pyr_redox_2"/>
    <property type="match status" value="1"/>
</dbReference>
<keyword evidence="8" id="KW-0520">NAD</keyword>
<gene>
    <name evidence="11" type="ORF">F7R26_037835</name>
</gene>
<comment type="cofactor">
    <cofactor evidence="1">
        <name>FAD</name>
        <dbReference type="ChEBI" id="CHEBI:57692"/>
    </cofactor>
</comment>
<feature type="domain" description="FAD/NAD(P)-binding" evidence="9">
    <location>
        <begin position="3"/>
        <end position="278"/>
    </location>
</feature>
<comment type="subcellular location">
    <subcellularLocation>
        <location evidence="2">Cytoplasm</location>
    </subcellularLocation>
</comment>
<dbReference type="SUPFAM" id="SSF51905">
    <property type="entry name" value="FAD/NAD(P)-binding domain"/>
    <property type="match status" value="1"/>
</dbReference>
<dbReference type="GO" id="GO:0016491">
    <property type="term" value="F:oxidoreductase activity"/>
    <property type="evidence" value="ECO:0007669"/>
    <property type="project" value="UniProtKB-KW"/>
</dbReference>
<dbReference type="Proteomes" id="UP000397656">
    <property type="component" value="Plasmid pRK1-2"/>
</dbReference>
<feature type="domain" description="Rubredoxin binding" evidence="10">
    <location>
        <begin position="307"/>
        <end position="373"/>
    </location>
</feature>
<geneLocation type="plasmid" evidence="11 12">
    <name>pRK1-2</name>
</geneLocation>
<dbReference type="GO" id="GO:0005737">
    <property type="term" value="C:cytoplasm"/>
    <property type="evidence" value="ECO:0007669"/>
    <property type="project" value="UniProtKB-SubCell"/>
</dbReference>
<dbReference type="PRINTS" id="PR00411">
    <property type="entry name" value="PNDRDTASEI"/>
</dbReference>
<dbReference type="PANTHER" id="PTHR43429">
    <property type="entry name" value="PYRIDINE NUCLEOTIDE-DISULFIDE OXIDOREDUCTASE DOMAIN-CONTAINING"/>
    <property type="match status" value="1"/>
</dbReference>
<dbReference type="InterPro" id="IPR041364">
    <property type="entry name" value="Rbx-bd"/>
</dbReference>
<keyword evidence="11" id="KW-0614">Plasmid</keyword>
<dbReference type="RefSeq" id="WP_150991952.1">
    <property type="nucleotide sequence ID" value="NZ_CP062806.1"/>
</dbReference>
<evidence type="ECO:0000259" key="10">
    <source>
        <dbReference type="Pfam" id="PF18113"/>
    </source>
</evidence>
<name>A0A643FKI8_9BURK</name>
<organism evidence="11 12">
    <name type="scientific">Cupriavidus basilensis</name>
    <dbReference type="NCBI Taxonomy" id="68895"/>
    <lineage>
        <taxon>Bacteria</taxon>
        <taxon>Pseudomonadati</taxon>
        <taxon>Pseudomonadota</taxon>
        <taxon>Betaproteobacteria</taxon>
        <taxon>Burkholderiales</taxon>
        <taxon>Burkholderiaceae</taxon>
        <taxon>Cupriavidus</taxon>
    </lineage>
</organism>
<dbReference type="PRINTS" id="PR00368">
    <property type="entry name" value="FADPNR"/>
</dbReference>
<dbReference type="Pfam" id="PF18113">
    <property type="entry name" value="Rbx_binding"/>
    <property type="match status" value="1"/>
</dbReference>
<keyword evidence="4" id="KW-0963">Cytoplasm</keyword>
<evidence type="ECO:0000313" key="12">
    <source>
        <dbReference type="Proteomes" id="UP000397656"/>
    </source>
</evidence>
<dbReference type="InterPro" id="IPR036188">
    <property type="entry name" value="FAD/NAD-bd_sf"/>
</dbReference>
<evidence type="ECO:0000256" key="2">
    <source>
        <dbReference type="ARBA" id="ARBA00004496"/>
    </source>
</evidence>
<proteinExistence type="inferred from homology"/>
<evidence type="ECO:0000256" key="6">
    <source>
        <dbReference type="ARBA" id="ARBA00022827"/>
    </source>
</evidence>
<dbReference type="InterPro" id="IPR023753">
    <property type="entry name" value="FAD/NAD-binding_dom"/>
</dbReference>